<dbReference type="Proteomes" id="UP001165060">
    <property type="component" value="Unassembled WGS sequence"/>
</dbReference>
<dbReference type="InterPro" id="IPR016137">
    <property type="entry name" value="RGS"/>
</dbReference>
<evidence type="ECO:0000259" key="1">
    <source>
        <dbReference type="PROSITE" id="PS50132"/>
    </source>
</evidence>
<protein>
    <recommendedName>
        <fullName evidence="1">RGS domain-containing protein</fullName>
    </recommendedName>
</protein>
<gene>
    <name evidence="2" type="ORF">TeGR_g5497</name>
</gene>
<feature type="non-terminal residue" evidence="2">
    <location>
        <position position="241"/>
    </location>
</feature>
<dbReference type="PROSITE" id="PS50132">
    <property type="entry name" value="RGS"/>
    <property type="match status" value="2"/>
</dbReference>
<organism evidence="2 3">
    <name type="scientific">Tetraparma gracilis</name>
    <dbReference type="NCBI Taxonomy" id="2962635"/>
    <lineage>
        <taxon>Eukaryota</taxon>
        <taxon>Sar</taxon>
        <taxon>Stramenopiles</taxon>
        <taxon>Ochrophyta</taxon>
        <taxon>Bolidophyceae</taxon>
        <taxon>Parmales</taxon>
        <taxon>Triparmaceae</taxon>
        <taxon>Tetraparma</taxon>
    </lineage>
</organism>
<feature type="domain" description="RGS" evidence="1">
    <location>
        <begin position="140"/>
        <end position="241"/>
    </location>
</feature>
<feature type="domain" description="RGS" evidence="1">
    <location>
        <begin position="5"/>
        <end position="99"/>
    </location>
</feature>
<dbReference type="InterPro" id="IPR036305">
    <property type="entry name" value="RGS_sf"/>
</dbReference>
<proteinExistence type="predicted"/>
<keyword evidence="3" id="KW-1185">Reference proteome</keyword>
<dbReference type="InterPro" id="IPR044926">
    <property type="entry name" value="RGS_subdomain_2"/>
</dbReference>
<dbReference type="Pfam" id="PF00615">
    <property type="entry name" value="RGS"/>
    <property type="match status" value="2"/>
</dbReference>
<reference evidence="2 3" key="1">
    <citation type="journal article" date="2023" name="Commun. Biol.">
        <title>Genome analysis of Parmales, the sister group of diatoms, reveals the evolutionary specialization of diatoms from phago-mixotrophs to photoautotrophs.</title>
        <authorList>
            <person name="Ban H."/>
            <person name="Sato S."/>
            <person name="Yoshikawa S."/>
            <person name="Yamada K."/>
            <person name="Nakamura Y."/>
            <person name="Ichinomiya M."/>
            <person name="Sato N."/>
            <person name="Blanc-Mathieu R."/>
            <person name="Endo H."/>
            <person name="Kuwata A."/>
            <person name="Ogata H."/>
        </authorList>
    </citation>
    <scope>NUCLEOTIDE SEQUENCE [LARGE SCALE GENOMIC DNA]</scope>
</reference>
<evidence type="ECO:0000313" key="3">
    <source>
        <dbReference type="Proteomes" id="UP001165060"/>
    </source>
</evidence>
<accession>A0ABQ6MXU6</accession>
<dbReference type="PANTHER" id="PTHR10845">
    <property type="entry name" value="REGULATOR OF G PROTEIN SIGNALING"/>
    <property type="match status" value="1"/>
</dbReference>
<sequence>MLGYMRLWEGISDFKSDYEKMGAADQNKSAKKIWENTRSSIELPSHLRNVTNENVNGNKNPTAGPGLDCFDDLQDFMCDMLQAAVQRPFLVSREYTDFLKTASEDYKLDSVVLTLSEFTDDRKLMQTRDDYDQDLELALRLENILEDPLLCAYFRRFLRMSFQEENYLFFQDVQDMKIQHFVKAAATEIMSDMTLAEILEVSAMTIFEKFVKAGATYQVNLSAGIRDAVVALMQKGEISES</sequence>
<dbReference type="Gene3D" id="1.10.167.10">
    <property type="entry name" value="Regulator of G-protein Signalling 4, domain 2"/>
    <property type="match status" value="2"/>
</dbReference>
<dbReference type="PANTHER" id="PTHR10845:SF192">
    <property type="entry name" value="DOUBLE HIT, ISOFORM B"/>
    <property type="match status" value="1"/>
</dbReference>
<dbReference type="EMBL" id="BRYB01004727">
    <property type="protein sequence ID" value="GMI35813.1"/>
    <property type="molecule type" value="Genomic_DNA"/>
</dbReference>
<dbReference type="SUPFAM" id="SSF48097">
    <property type="entry name" value="Regulator of G-protein signaling, RGS"/>
    <property type="match status" value="2"/>
</dbReference>
<dbReference type="PRINTS" id="PR01301">
    <property type="entry name" value="RGSPROTEIN"/>
</dbReference>
<comment type="caution">
    <text evidence="2">The sequence shown here is derived from an EMBL/GenBank/DDBJ whole genome shotgun (WGS) entry which is preliminary data.</text>
</comment>
<name>A0ABQ6MXU6_9STRA</name>
<evidence type="ECO:0000313" key="2">
    <source>
        <dbReference type="EMBL" id="GMI35813.1"/>
    </source>
</evidence>